<feature type="domain" description="M23ase beta-sheet core" evidence="2">
    <location>
        <begin position="137"/>
        <end position="236"/>
    </location>
</feature>
<dbReference type="InterPro" id="IPR016047">
    <property type="entry name" value="M23ase_b-sheet_dom"/>
</dbReference>
<dbReference type="InterPro" id="IPR050570">
    <property type="entry name" value="Cell_wall_metabolism_enzyme"/>
</dbReference>
<name>A0A846J389_CLOBO</name>
<dbReference type="PANTHER" id="PTHR21666">
    <property type="entry name" value="PEPTIDASE-RELATED"/>
    <property type="match status" value="1"/>
</dbReference>
<proteinExistence type="predicted"/>
<evidence type="ECO:0000313" key="4">
    <source>
        <dbReference type="Proteomes" id="UP000480039"/>
    </source>
</evidence>
<dbReference type="CDD" id="cd12797">
    <property type="entry name" value="M23_peptidase"/>
    <property type="match status" value="1"/>
</dbReference>
<protein>
    <submittedName>
        <fullName evidence="3">M23 family metallopeptidase</fullName>
    </submittedName>
</protein>
<evidence type="ECO:0000259" key="2">
    <source>
        <dbReference type="Pfam" id="PF01551"/>
    </source>
</evidence>
<dbReference type="GO" id="GO:0004222">
    <property type="term" value="F:metalloendopeptidase activity"/>
    <property type="evidence" value="ECO:0007669"/>
    <property type="project" value="TreeGrafter"/>
</dbReference>
<feature type="region of interest" description="Disordered" evidence="1">
    <location>
        <begin position="74"/>
        <end position="105"/>
    </location>
</feature>
<organism evidence="3 4">
    <name type="scientific">Clostridium botulinum</name>
    <dbReference type="NCBI Taxonomy" id="1491"/>
    <lineage>
        <taxon>Bacteria</taxon>
        <taxon>Bacillati</taxon>
        <taxon>Bacillota</taxon>
        <taxon>Clostridia</taxon>
        <taxon>Eubacteriales</taxon>
        <taxon>Clostridiaceae</taxon>
        <taxon>Clostridium</taxon>
    </lineage>
</organism>
<dbReference type="AlphaFoldDB" id="A0A846J389"/>
<dbReference type="Proteomes" id="UP000480039">
    <property type="component" value="Unassembled WGS sequence"/>
</dbReference>
<dbReference type="SUPFAM" id="SSF51261">
    <property type="entry name" value="Duplicated hybrid motif"/>
    <property type="match status" value="1"/>
</dbReference>
<dbReference type="EMBL" id="SWQE01000003">
    <property type="protein sequence ID" value="NFJ08308.1"/>
    <property type="molecule type" value="Genomic_DNA"/>
</dbReference>
<dbReference type="InterPro" id="IPR011055">
    <property type="entry name" value="Dup_hybrid_motif"/>
</dbReference>
<accession>A0A846J389</accession>
<sequence>MEKKPSNKKSNFFKKEGFYVVLFLCLCIVAAIAAISVKSNSHVKKEPIENKVVENKKEKDSAKAIEGNSKSYNNALEVKKEESKENEKEKNKENEKETAQVSKAENNSFIKPVEGTLARVYSEDPVFWSSTSSYRANLGLDIKAKLNSPVCSIADGKVEDIVTSSQDGVKVTVNHQNGIKSVYANLDPKVKVTKGQQIKQGSLIGNVGKTTLRAAYEKYGDHLHFAMMKGNKYINPSKHIKY</sequence>
<dbReference type="Gene3D" id="2.70.70.10">
    <property type="entry name" value="Glucose Permease (Domain IIA)"/>
    <property type="match status" value="1"/>
</dbReference>
<evidence type="ECO:0000313" key="3">
    <source>
        <dbReference type="EMBL" id="NFJ08308.1"/>
    </source>
</evidence>
<feature type="compositionally biased region" description="Basic and acidic residues" evidence="1">
    <location>
        <begin position="77"/>
        <end position="98"/>
    </location>
</feature>
<comment type="caution">
    <text evidence="3">The sequence shown here is derived from an EMBL/GenBank/DDBJ whole genome shotgun (WGS) entry which is preliminary data.</text>
</comment>
<dbReference type="Pfam" id="PF01551">
    <property type="entry name" value="Peptidase_M23"/>
    <property type="match status" value="1"/>
</dbReference>
<gene>
    <name evidence="3" type="ORF">FC871_07400</name>
</gene>
<evidence type="ECO:0000256" key="1">
    <source>
        <dbReference type="SAM" id="MobiDB-lite"/>
    </source>
</evidence>
<reference evidence="3 4" key="1">
    <citation type="submission" date="2019-04" db="EMBL/GenBank/DDBJ databases">
        <title>Genome sequencing of Clostridium botulinum Groups I-IV and Clostridium butyricum.</title>
        <authorList>
            <person name="Brunt J."/>
            <person name="Van Vliet A.H.M."/>
            <person name="Stringer S.C."/>
            <person name="Carter A.T."/>
            <person name="Peck M.W."/>
        </authorList>
    </citation>
    <scope>NUCLEOTIDE SEQUENCE [LARGE SCALE GENOMIC DNA]</scope>
    <source>
        <strain evidence="3 4">Colworth BL30</strain>
    </source>
</reference>
<dbReference type="PANTHER" id="PTHR21666:SF270">
    <property type="entry name" value="MUREIN HYDROLASE ACTIVATOR ENVC"/>
    <property type="match status" value="1"/>
</dbReference>